<evidence type="ECO:0000313" key="9">
    <source>
        <dbReference type="Proteomes" id="UP001579974"/>
    </source>
</evidence>
<comment type="caution">
    <text evidence="8">The sequence shown here is derived from an EMBL/GenBank/DDBJ whole genome shotgun (WGS) entry which is preliminary data.</text>
</comment>
<dbReference type="Proteomes" id="UP001579974">
    <property type="component" value="Unassembled WGS sequence"/>
</dbReference>
<dbReference type="PANTHER" id="PTHR42891">
    <property type="entry name" value="D-GLYCERO-BETA-D-MANNO-HEPTOSE-1,7-BISPHOSPHATE 7-PHOSPHATASE"/>
    <property type="match status" value="1"/>
</dbReference>
<dbReference type="InterPro" id="IPR036412">
    <property type="entry name" value="HAD-like_sf"/>
</dbReference>
<dbReference type="PANTHER" id="PTHR42891:SF1">
    <property type="entry name" value="D-GLYCERO-BETA-D-MANNO-HEPTOSE-1,7-BISPHOSPHATE 7-PHOSPHATASE"/>
    <property type="match status" value="1"/>
</dbReference>
<evidence type="ECO:0000256" key="4">
    <source>
        <dbReference type="ARBA" id="ARBA00022801"/>
    </source>
</evidence>
<comment type="subcellular location">
    <subcellularLocation>
        <location evidence="1 7">Cytoplasm</location>
    </subcellularLocation>
</comment>
<keyword evidence="9" id="KW-1185">Reference proteome</keyword>
<dbReference type="InterPro" id="IPR023214">
    <property type="entry name" value="HAD_sf"/>
</dbReference>
<dbReference type="EC" id="3.1.3.-" evidence="7"/>
<dbReference type="InterPro" id="IPR006549">
    <property type="entry name" value="HAD-SF_hydro_IIIA"/>
</dbReference>
<proteinExistence type="inferred from homology"/>
<dbReference type="GO" id="GO:0016787">
    <property type="term" value="F:hydrolase activity"/>
    <property type="evidence" value="ECO:0007669"/>
    <property type="project" value="UniProtKB-KW"/>
</dbReference>
<keyword evidence="5 7" id="KW-0119">Carbohydrate metabolism</keyword>
<organism evidence="8 9">
    <name type="scientific">Alicyclobacillus fastidiosus</name>
    <dbReference type="NCBI Taxonomy" id="392011"/>
    <lineage>
        <taxon>Bacteria</taxon>
        <taxon>Bacillati</taxon>
        <taxon>Bacillota</taxon>
        <taxon>Bacilli</taxon>
        <taxon>Bacillales</taxon>
        <taxon>Alicyclobacillaceae</taxon>
        <taxon>Alicyclobacillus</taxon>
    </lineage>
</organism>
<keyword evidence="3" id="KW-0479">Metal-binding</keyword>
<keyword evidence="4 7" id="KW-0378">Hydrolase</keyword>
<accession>A0ABV5AHZ9</accession>
<evidence type="ECO:0000256" key="1">
    <source>
        <dbReference type="ARBA" id="ARBA00004496"/>
    </source>
</evidence>
<keyword evidence="2 7" id="KW-0963">Cytoplasm</keyword>
<dbReference type="Pfam" id="PF13242">
    <property type="entry name" value="Hydrolase_like"/>
    <property type="match status" value="1"/>
</dbReference>
<dbReference type="NCBIfam" id="TIGR01656">
    <property type="entry name" value="Histidinol-ppas"/>
    <property type="match status" value="1"/>
</dbReference>
<evidence type="ECO:0000256" key="5">
    <source>
        <dbReference type="ARBA" id="ARBA00023277"/>
    </source>
</evidence>
<dbReference type="RefSeq" id="WP_275476510.1">
    <property type="nucleotide sequence ID" value="NZ_CP162940.1"/>
</dbReference>
<evidence type="ECO:0000256" key="3">
    <source>
        <dbReference type="ARBA" id="ARBA00022723"/>
    </source>
</evidence>
<evidence type="ECO:0000256" key="6">
    <source>
        <dbReference type="ARBA" id="ARBA00031828"/>
    </source>
</evidence>
<dbReference type="InterPro" id="IPR006543">
    <property type="entry name" value="Histidinol-phos"/>
</dbReference>
<dbReference type="EMBL" id="JBDXSU010000014">
    <property type="protein sequence ID" value="MFB5191876.1"/>
    <property type="molecule type" value="Genomic_DNA"/>
</dbReference>
<evidence type="ECO:0000256" key="7">
    <source>
        <dbReference type="PIRNR" id="PIRNR004682"/>
    </source>
</evidence>
<gene>
    <name evidence="8" type="ORF">KKP3000_000662</name>
</gene>
<dbReference type="CDD" id="cd07503">
    <property type="entry name" value="HAD_HisB-N"/>
    <property type="match status" value="1"/>
</dbReference>
<dbReference type="NCBIfam" id="TIGR01662">
    <property type="entry name" value="HAD-SF-IIIA"/>
    <property type="match status" value="1"/>
</dbReference>
<dbReference type="InterPro" id="IPR004446">
    <property type="entry name" value="Heptose_bisP_phosphatase"/>
</dbReference>
<dbReference type="Gene3D" id="3.40.50.1000">
    <property type="entry name" value="HAD superfamily/HAD-like"/>
    <property type="match status" value="1"/>
</dbReference>
<dbReference type="PIRSF" id="PIRSF004682">
    <property type="entry name" value="GmhB"/>
    <property type="match status" value="1"/>
</dbReference>
<evidence type="ECO:0000313" key="8">
    <source>
        <dbReference type="EMBL" id="MFB5191876.1"/>
    </source>
</evidence>
<dbReference type="SUPFAM" id="SSF56784">
    <property type="entry name" value="HAD-like"/>
    <property type="match status" value="1"/>
</dbReference>
<protein>
    <recommendedName>
        <fullName evidence="6 7">D,D-heptose 1,7-bisphosphate phosphatase</fullName>
        <ecNumber evidence="7">3.1.3.-</ecNumber>
    </recommendedName>
</protein>
<reference evidence="8 9" key="1">
    <citation type="journal article" date="2024" name="Int. J. Mol. Sci.">
        <title>Exploration of Alicyclobacillus spp. Genome in Search of Antibiotic Resistance.</title>
        <authorList>
            <person name="Bucka-Kolendo J."/>
            <person name="Kiousi D.E."/>
            <person name="Dekowska A."/>
            <person name="Mikolajczuk-Szczyrba A."/>
            <person name="Karadedos D.M."/>
            <person name="Michael P."/>
            <person name="Galanis A."/>
            <person name="Sokolowska B."/>
        </authorList>
    </citation>
    <scope>NUCLEOTIDE SEQUENCE [LARGE SCALE GENOMIC DNA]</scope>
    <source>
        <strain evidence="8 9">KKP 3000</strain>
    </source>
</reference>
<comment type="similarity">
    <text evidence="7">Belongs to the gmhB family.</text>
</comment>
<sequence length="183" mass="19921">MRPAVFLDRDGVINDHRRYVNEPADFYLFPSAPGAIASLNAAGMFVGVVTNQGGIGLGYMTEDALGEIHKKMTTELEATGARLDDIVYCPHAPKSGCRCRKPKPGMIELLVQRHDLDVLRSYMVGDRDVDMLAGRAAGCKTVFVGDGSLPERVKPDVHVRDIAAAAEWILRDAGRTSPSYCSE</sequence>
<evidence type="ECO:0000256" key="2">
    <source>
        <dbReference type="ARBA" id="ARBA00022490"/>
    </source>
</evidence>
<name>A0ABV5AHZ9_9BACL</name>